<proteinExistence type="predicted"/>
<dbReference type="InParanoid" id="A0A419PCN9"/>
<sequence>MTSVLAKLRETGRVHAWQSEEGHRSHPGFPRWQQIAMFRRFPDVEMMGEHYPVRTFVMDKLAAQLRAARVVFGCDVVLCYLYITKAIRKHSVSFNIHVFLVTGTLCEQPIHISPHSLPGKRHTIAARSEAVAPNGPTICFLTYWLYITRKWAAHAQPGNVHFDNVTNNRLENANDRAHHAETVEHAIQKRPSYAVDLDRTTESRHSASRKSVCVRVFGSKEELLNGLE</sequence>
<accession>A0A419PCN9</accession>
<name>A0A419PCN9_CLOSI</name>
<gene>
    <name evidence="1" type="ORF">CSKR_101247</name>
</gene>
<evidence type="ECO:0000313" key="2">
    <source>
        <dbReference type="Proteomes" id="UP000286415"/>
    </source>
</evidence>
<keyword evidence="2" id="KW-1185">Reference proteome</keyword>
<reference evidence="1 2" key="1">
    <citation type="journal article" date="2018" name="Biotechnol. Adv.">
        <title>Improved genomic resources and new bioinformatic workflow for the carcinogenic parasite Clonorchis sinensis: Biotechnological implications.</title>
        <authorList>
            <person name="Wang D."/>
            <person name="Korhonen P.K."/>
            <person name="Gasser R.B."/>
            <person name="Young N.D."/>
        </authorList>
    </citation>
    <scope>NUCLEOTIDE SEQUENCE [LARGE SCALE GENOMIC DNA]</scope>
    <source>
        <strain evidence="1">Cs-k2</strain>
    </source>
</reference>
<organism evidence="1 2">
    <name type="scientific">Clonorchis sinensis</name>
    <name type="common">Chinese liver fluke</name>
    <dbReference type="NCBI Taxonomy" id="79923"/>
    <lineage>
        <taxon>Eukaryota</taxon>
        <taxon>Metazoa</taxon>
        <taxon>Spiralia</taxon>
        <taxon>Lophotrochozoa</taxon>
        <taxon>Platyhelminthes</taxon>
        <taxon>Trematoda</taxon>
        <taxon>Digenea</taxon>
        <taxon>Opisthorchiida</taxon>
        <taxon>Opisthorchiata</taxon>
        <taxon>Opisthorchiidae</taxon>
        <taxon>Clonorchis</taxon>
    </lineage>
</organism>
<evidence type="ECO:0000313" key="1">
    <source>
        <dbReference type="EMBL" id="KAG5441018.1"/>
    </source>
</evidence>
<protein>
    <submittedName>
        <fullName evidence="1">Uncharacterized protein</fullName>
    </submittedName>
</protein>
<dbReference type="EMBL" id="NIRI02000077">
    <property type="protein sequence ID" value="KAG5441018.1"/>
    <property type="molecule type" value="Genomic_DNA"/>
</dbReference>
<dbReference type="OrthoDB" id="10587324at2759"/>
<comment type="caution">
    <text evidence="1">The sequence shown here is derived from an EMBL/GenBank/DDBJ whole genome shotgun (WGS) entry which is preliminary data.</text>
</comment>
<dbReference type="Proteomes" id="UP000286415">
    <property type="component" value="Unassembled WGS sequence"/>
</dbReference>
<reference evidence="1 2" key="2">
    <citation type="journal article" date="2021" name="Genomics">
        <title>High-quality reference genome for Clonorchis sinensis.</title>
        <authorList>
            <person name="Young N.D."/>
            <person name="Stroehlein A.J."/>
            <person name="Kinkar L."/>
            <person name="Wang T."/>
            <person name="Sohn W.M."/>
            <person name="Chang B.C.H."/>
            <person name="Kaur P."/>
            <person name="Weisz D."/>
            <person name="Dudchenko O."/>
            <person name="Aiden E.L."/>
            <person name="Korhonen P.K."/>
            <person name="Gasser R.B."/>
        </authorList>
    </citation>
    <scope>NUCLEOTIDE SEQUENCE [LARGE SCALE GENOMIC DNA]</scope>
    <source>
        <strain evidence="1">Cs-k2</strain>
    </source>
</reference>
<dbReference type="AlphaFoldDB" id="A0A419PCN9"/>